<keyword evidence="3" id="KW-1185">Reference proteome</keyword>
<dbReference type="EMBL" id="RQJO01000008">
    <property type="protein sequence ID" value="RRB04222.1"/>
    <property type="molecule type" value="Genomic_DNA"/>
</dbReference>
<dbReference type="AlphaFoldDB" id="A0A3P1BT80"/>
<evidence type="ECO:0000259" key="1">
    <source>
        <dbReference type="Pfam" id="PF00534"/>
    </source>
</evidence>
<feature type="domain" description="Glycosyl transferase family 1" evidence="1">
    <location>
        <begin position="213"/>
        <end position="360"/>
    </location>
</feature>
<dbReference type="PANTHER" id="PTHR45947:SF13">
    <property type="entry name" value="TRANSFERASE"/>
    <property type="match status" value="1"/>
</dbReference>
<evidence type="ECO:0000313" key="2">
    <source>
        <dbReference type="EMBL" id="RRB04222.1"/>
    </source>
</evidence>
<dbReference type="PANTHER" id="PTHR45947">
    <property type="entry name" value="SULFOQUINOVOSYL TRANSFERASE SQD2"/>
    <property type="match status" value="1"/>
</dbReference>
<sequence>MKILLIHTYYQLRGGEDVIFEQECELLKQNNEVEVVAFYNKNGWRGALQFFVSIWNISAAARVRNAIKQFRPDVVQVQNSHFACGPIVIHTVKKMGIPIILTLHNYRLLCPSVTLLYNGELFTDSLKSAFPWQAVKNKVYRDSAILTFWLAFIVWFHKKIGTWYMVDRYIAALTDFSKPLFTESSLKLPVEKIIMKPNFVVKPQTIDTERGDSFLFIGRLMKEKGITFLLETFKQTSYKLVIAGDGPLKNEVLQAADTNPNIFYIGNLKKEEVIEEMKKCSALIFPSIWFEGMPMTIVEAFSLETPVIASNLGAMSSMIQHGFNGLHFEPGSSTALLSQLNYWSSLSESKQETFRKNALKTYKKDHTPQHNLKQLLTIYQSLIEQKPALIEQD</sequence>
<accession>A0A3P1BT80</accession>
<proteinExistence type="predicted"/>
<dbReference type="Pfam" id="PF00534">
    <property type="entry name" value="Glycos_transf_1"/>
    <property type="match status" value="1"/>
</dbReference>
<protein>
    <submittedName>
        <fullName evidence="2">Glycosyltransferase</fullName>
    </submittedName>
</protein>
<dbReference type="Proteomes" id="UP000271925">
    <property type="component" value="Unassembled WGS sequence"/>
</dbReference>
<dbReference type="GO" id="GO:0016757">
    <property type="term" value="F:glycosyltransferase activity"/>
    <property type="evidence" value="ECO:0007669"/>
    <property type="project" value="InterPro"/>
</dbReference>
<evidence type="ECO:0000313" key="3">
    <source>
        <dbReference type="Proteomes" id="UP000271925"/>
    </source>
</evidence>
<name>A0A3P1BT80_9BACT</name>
<reference evidence="2 3" key="1">
    <citation type="submission" date="2018-11" db="EMBL/GenBank/DDBJ databases">
        <authorList>
            <person name="Zhou Z."/>
            <person name="Wang G."/>
        </authorList>
    </citation>
    <scope>NUCLEOTIDE SEQUENCE [LARGE SCALE GENOMIC DNA]</scope>
    <source>
        <strain evidence="2 3">KCTC52004</strain>
    </source>
</reference>
<keyword evidence="2" id="KW-0808">Transferase</keyword>
<dbReference type="Gene3D" id="3.40.50.2000">
    <property type="entry name" value="Glycogen Phosphorylase B"/>
    <property type="match status" value="2"/>
</dbReference>
<dbReference type="InterPro" id="IPR050194">
    <property type="entry name" value="Glycosyltransferase_grp1"/>
</dbReference>
<comment type="caution">
    <text evidence="2">The sequence shown here is derived from an EMBL/GenBank/DDBJ whole genome shotgun (WGS) entry which is preliminary data.</text>
</comment>
<dbReference type="RefSeq" id="WP_124874733.1">
    <property type="nucleotide sequence ID" value="NZ_RQJO01000008.1"/>
</dbReference>
<organism evidence="2 3">
    <name type="scientific">Larkinella rosea</name>
    <dbReference type="NCBI Taxonomy" id="2025312"/>
    <lineage>
        <taxon>Bacteria</taxon>
        <taxon>Pseudomonadati</taxon>
        <taxon>Bacteroidota</taxon>
        <taxon>Cytophagia</taxon>
        <taxon>Cytophagales</taxon>
        <taxon>Spirosomataceae</taxon>
        <taxon>Larkinella</taxon>
    </lineage>
</organism>
<dbReference type="OrthoDB" id="9792322at2"/>
<dbReference type="InterPro" id="IPR001296">
    <property type="entry name" value="Glyco_trans_1"/>
</dbReference>
<gene>
    <name evidence="2" type="ORF">EHT25_11930</name>
</gene>
<dbReference type="SUPFAM" id="SSF53756">
    <property type="entry name" value="UDP-Glycosyltransferase/glycogen phosphorylase"/>
    <property type="match status" value="1"/>
</dbReference>